<evidence type="ECO:0000313" key="1">
    <source>
        <dbReference type="EMBL" id="KAK9990590.1"/>
    </source>
</evidence>
<accession>A0AAW2BX33</accession>
<organism evidence="1 2">
    <name type="scientific">Lithocarpus litseifolius</name>
    <dbReference type="NCBI Taxonomy" id="425828"/>
    <lineage>
        <taxon>Eukaryota</taxon>
        <taxon>Viridiplantae</taxon>
        <taxon>Streptophyta</taxon>
        <taxon>Embryophyta</taxon>
        <taxon>Tracheophyta</taxon>
        <taxon>Spermatophyta</taxon>
        <taxon>Magnoliopsida</taxon>
        <taxon>eudicotyledons</taxon>
        <taxon>Gunneridae</taxon>
        <taxon>Pentapetalae</taxon>
        <taxon>rosids</taxon>
        <taxon>fabids</taxon>
        <taxon>Fagales</taxon>
        <taxon>Fagaceae</taxon>
        <taxon>Lithocarpus</taxon>
    </lineage>
</organism>
<name>A0AAW2BX33_9ROSI</name>
<gene>
    <name evidence="1" type="ORF">SO802_025575</name>
</gene>
<dbReference type="Proteomes" id="UP001459277">
    <property type="component" value="Unassembled WGS sequence"/>
</dbReference>
<comment type="caution">
    <text evidence="1">The sequence shown here is derived from an EMBL/GenBank/DDBJ whole genome shotgun (WGS) entry which is preliminary data.</text>
</comment>
<protein>
    <submittedName>
        <fullName evidence="1">Uncharacterized protein</fullName>
    </submittedName>
</protein>
<dbReference type="EMBL" id="JAZDWU010000009">
    <property type="protein sequence ID" value="KAK9990590.1"/>
    <property type="molecule type" value="Genomic_DNA"/>
</dbReference>
<reference evidence="1 2" key="1">
    <citation type="submission" date="2024-01" db="EMBL/GenBank/DDBJ databases">
        <title>A telomere-to-telomere, gap-free genome of sweet tea (Lithocarpus litseifolius).</title>
        <authorList>
            <person name="Zhou J."/>
        </authorList>
    </citation>
    <scope>NUCLEOTIDE SEQUENCE [LARGE SCALE GENOMIC DNA]</scope>
    <source>
        <strain evidence="1">Zhou-2022a</strain>
        <tissue evidence="1">Leaf</tissue>
    </source>
</reference>
<dbReference type="AlphaFoldDB" id="A0AAW2BX33"/>
<sequence length="69" mass="8654">MEISEMEMEMEMKLRRWRWVSAMVSDFGDERAGGESEMKISEMEISEMAMEMKLWRWRWVRLWSFRLQR</sequence>
<keyword evidence="2" id="KW-1185">Reference proteome</keyword>
<proteinExistence type="predicted"/>
<evidence type="ECO:0000313" key="2">
    <source>
        <dbReference type="Proteomes" id="UP001459277"/>
    </source>
</evidence>